<dbReference type="GeneID" id="9097127"/>
<dbReference type="RefSeq" id="XP_015699387.1">
    <property type="nucleotide sequence ID" value="XM_015845161.1"/>
</dbReference>
<dbReference type="HOGENOM" id="CLU_1722919_0_0_1"/>
<accession>C1GZZ3</accession>
<keyword evidence="1" id="KW-0732">Signal</keyword>
<protein>
    <submittedName>
        <fullName evidence="2">Uncharacterized protein</fullName>
    </submittedName>
</protein>
<gene>
    <name evidence="2" type="ORF">PAAG_04087</name>
</gene>
<name>C1GZZ3_PARBA</name>
<feature type="chain" id="PRO_5002908658" evidence="1">
    <location>
        <begin position="21"/>
        <end position="152"/>
    </location>
</feature>
<dbReference type="OrthoDB" id="4206057at2759"/>
<feature type="signal peptide" evidence="1">
    <location>
        <begin position="1"/>
        <end position="20"/>
    </location>
</feature>
<dbReference type="KEGG" id="pbl:PAAG_04087"/>
<dbReference type="AlphaFoldDB" id="C1GZZ3"/>
<dbReference type="Proteomes" id="UP000002059">
    <property type="component" value="Partially assembled WGS sequence"/>
</dbReference>
<proteinExistence type="predicted"/>
<evidence type="ECO:0000313" key="3">
    <source>
        <dbReference type="Proteomes" id="UP000002059"/>
    </source>
</evidence>
<evidence type="ECO:0000313" key="2">
    <source>
        <dbReference type="EMBL" id="EEH33034.2"/>
    </source>
</evidence>
<organism evidence="2 3">
    <name type="scientific">Paracoccidioides lutzii (strain ATCC MYA-826 / Pb01)</name>
    <name type="common">Paracoccidioides brasiliensis</name>
    <dbReference type="NCBI Taxonomy" id="502779"/>
    <lineage>
        <taxon>Eukaryota</taxon>
        <taxon>Fungi</taxon>
        <taxon>Dikarya</taxon>
        <taxon>Ascomycota</taxon>
        <taxon>Pezizomycotina</taxon>
        <taxon>Eurotiomycetes</taxon>
        <taxon>Eurotiomycetidae</taxon>
        <taxon>Onygenales</taxon>
        <taxon>Ajellomycetaceae</taxon>
        <taxon>Paracoccidioides</taxon>
    </lineage>
</organism>
<sequence length="152" mass="17434">MGVRSILLLPILSYVFLAHSKPTVNVAMSYELLILNLVGGGSQLFKRHKYNNTFRSFRAFLFLWASHPSSDTVSTLFRTSYKQVFPNELATGSPPDATMESRRDREMIGEEPTRDEHRARDVVRLNQFQVIGEKYADATTVATNHVQHFWDQ</sequence>
<dbReference type="EMBL" id="KN294001">
    <property type="protein sequence ID" value="EEH33034.2"/>
    <property type="molecule type" value="Genomic_DNA"/>
</dbReference>
<evidence type="ECO:0000256" key="1">
    <source>
        <dbReference type="SAM" id="SignalP"/>
    </source>
</evidence>
<dbReference type="STRING" id="502779.C1GZZ3"/>
<dbReference type="VEuPathDB" id="FungiDB:PAAG_04087"/>
<keyword evidence="3" id="KW-1185">Reference proteome</keyword>
<reference evidence="2 3" key="1">
    <citation type="journal article" date="2011" name="PLoS Genet.">
        <title>Comparative genomic analysis of human fungal pathogens causing paracoccidioidomycosis.</title>
        <authorList>
            <person name="Desjardins C.A."/>
            <person name="Champion M.D."/>
            <person name="Holder J.W."/>
            <person name="Muszewska A."/>
            <person name="Goldberg J."/>
            <person name="Bailao A.M."/>
            <person name="Brigido M.M."/>
            <person name="Ferreira M.E."/>
            <person name="Garcia A.M."/>
            <person name="Grynberg M."/>
            <person name="Gujja S."/>
            <person name="Heiman D.I."/>
            <person name="Henn M.R."/>
            <person name="Kodira C.D."/>
            <person name="Leon-Narvaez H."/>
            <person name="Longo L.V."/>
            <person name="Ma L.J."/>
            <person name="Malavazi I."/>
            <person name="Matsuo A.L."/>
            <person name="Morais F.V."/>
            <person name="Pereira M."/>
            <person name="Rodriguez-Brito S."/>
            <person name="Sakthikumar S."/>
            <person name="Salem-Izacc S.M."/>
            <person name="Sykes S.M."/>
            <person name="Teixeira M.M."/>
            <person name="Vallejo M.C."/>
            <person name="Walter M.E."/>
            <person name="Yandava C."/>
            <person name="Young S."/>
            <person name="Zeng Q."/>
            <person name="Zucker J."/>
            <person name="Felipe M.S."/>
            <person name="Goldman G.H."/>
            <person name="Haas B.J."/>
            <person name="McEwen J.G."/>
            <person name="Nino-Vega G."/>
            <person name="Puccia R."/>
            <person name="San-Blas G."/>
            <person name="Soares C.M."/>
            <person name="Birren B.W."/>
            <person name="Cuomo C.A."/>
        </authorList>
    </citation>
    <scope>NUCLEOTIDE SEQUENCE [LARGE SCALE GENOMIC DNA]</scope>
    <source>
        <strain evidence="3">ATCC MYA-826 / Pb01</strain>
    </source>
</reference>